<feature type="region of interest" description="Disordered" evidence="1">
    <location>
        <begin position="343"/>
        <end position="383"/>
    </location>
</feature>
<reference evidence="5" key="1">
    <citation type="submission" date="2018-05" db="EMBL/GenBank/DDBJ databases">
        <title>Draft genome sequence of Stemphylium lycopersici strain CIDEFI 213.</title>
        <authorList>
            <person name="Medina R."/>
            <person name="Franco M.E.E."/>
            <person name="Lucentini C.G."/>
            <person name="Saparrat M.C.N."/>
            <person name="Balatti P.A."/>
        </authorList>
    </citation>
    <scope>NUCLEOTIDE SEQUENCE [LARGE SCALE GENOMIC DNA]</scope>
    <source>
        <strain evidence="5">CIDEFI 213</strain>
    </source>
</reference>
<keyword evidence="3" id="KW-0732">Signal</keyword>
<name>A0A364N0S3_STELY</name>
<evidence type="ECO:0000313" key="4">
    <source>
        <dbReference type="EMBL" id="RAR08488.1"/>
    </source>
</evidence>
<dbReference type="EMBL" id="QGDH01000086">
    <property type="protein sequence ID" value="RAR08488.1"/>
    <property type="molecule type" value="Genomic_DNA"/>
</dbReference>
<feature type="signal peptide" evidence="3">
    <location>
        <begin position="1"/>
        <end position="25"/>
    </location>
</feature>
<keyword evidence="5" id="KW-1185">Reference proteome</keyword>
<accession>A0A364N0S3</accession>
<feature type="compositionally biased region" description="Polar residues" evidence="1">
    <location>
        <begin position="65"/>
        <end position="82"/>
    </location>
</feature>
<sequence>MAVKKLVAMLALTLVLVGIFHATDATSSFSNPFILSRRVITPTPNAAAFEPKTITALKTAENVLSPDSSNTHTESQDQSATLPKSAKRADAFEQIWTFDQPEWGVSSDWHMYSDCHHSDVGYTYFTIAYENGTLATDLSNKPALFYIKTSWNIDYQDRLRAAILSDPASLSNNEKVKYDDCFQGHCYSEVIPGVRHRDKPVILKHVENPTIIRHIGRWTNAVCGYSDSVRKVSKNIVSLAQIGYYPFGARIPPAILDFVEAKIKTTYPIVEITLICLFTVGLLPCLIAFSALIWMLVRLARRMDATFTKICGPPKRWHNTVWRGISKAAGWMCNAMFRHGDQTDQMQGSGQGNGQPNIELSDYASTRPPSYKTYASRPGLDLV</sequence>
<keyword evidence="2" id="KW-0812">Transmembrane</keyword>
<evidence type="ECO:0000256" key="1">
    <source>
        <dbReference type="SAM" id="MobiDB-lite"/>
    </source>
</evidence>
<protein>
    <submittedName>
        <fullName evidence="4">Uncharacterized protein</fullName>
    </submittedName>
</protein>
<organism evidence="4 5">
    <name type="scientific">Stemphylium lycopersici</name>
    <name type="common">Tomato gray leaf spot disease fungus</name>
    <name type="synonym">Thyrospora lycopersici</name>
    <dbReference type="NCBI Taxonomy" id="183478"/>
    <lineage>
        <taxon>Eukaryota</taxon>
        <taxon>Fungi</taxon>
        <taxon>Dikarya</taxon>
        <taxon>Ascomycota</taxon>
        <taxon>Pezizomycotina</taxon>
        <taxon>Dothideomycetes</taxon>
        <taxon>Pleosporomycetidae</taxon>
        <taxon>Pleosporales</taxon>
        <taxon>Pleosporineae</taxon>
        <taxon>Pleosporaceae</taxon>
        <taxon>Stemphylium</taxon>
    </lineage>
</organism>
<feature type="transmembrane region" description="Helical" evidence="2">
    <location>
        <begin position="272"/>
        <end position="297"/>
    </location>
</feature>
<gene>
    <name evidence="4" type="ORF">DDE83_005972</name>
</gene>
<keyword evidence="2" id="KW-1133">Transmembrane helix</keyword>
<dbReference type="AlphaFoldDB" id="A0A364N0S3"/>
<comment type="caution">
    <text evidence="4">The sequence shown here is derived from an EMBL/GenBank/DDBJ whole genome shotgun (WGS) entry which is preliminary data.</text>
</comment>
<feature type="chain" id="PRO_5016833501" evidence="3">
    <location>
        <begin position="26"/>
        <end position="383"/>
    </location>
</feature>
<feature type="compositionally biased region" description="Polar residues" evidence="1">
    <location>
        <begin position="343"/>
        <end position="368"/>
    </location>
</feature>
<dbReference type="OrthoDB" id="3790736at2759"/>
<proteinExistence type="predicted"/>
<evidence type="ECO:0000313" key="5">
    <source>
        <dbReference type="Proteomes" id="UP000249619"/>
    </source>
</evidence>
<feature type="region of interest" description="Disordered" evidence="1">
    <location>
        <begin position="65"/>
        <end position="84"/>
    </location>
</feature>
<keyword evidence="2" id="KW-0472">Membrane</keyword>
<evidence type="ECO:0000256" key="2">
    <source>
        <dbReference type="SAM" id="Phobius"/>
    </source>
</evidence>
<evidence type="ECO:0000256" key="3">
    <source>
        <dbReference type="SAM" id="SignalP"/>
    </source>
</evidence>
<dbReference type="Proteomes" id="UP000249619">
    <property type="component" value="Unassembled WGS sequence"/>
</dbReference>